<comment type="caution">
    <text evidence="9">The sequence shown here is derived from an EMBL/GenBank/DDBJ whole genome shotgun (WGS) entry which is preliminary data.</text>
</comment>
<evidence type="ECO:0000313" key="9">
    <source>
        <dbReference type="EMBL" id="HJG86682.1"/>
    </source>
</evidence>
<keyword evidence="4 6" id="KW-0238">DNA-binding</keyword>
<dbReference type="Pfam" id="PF14659">
    <property type="entry name" value="Phage_int_SAM_3"/>
    <property type="match status" value="1"/>
</dbReference>
<keyword evidence="3" id="KW-0229">DNA integration</keyword>
<feature type="domain" description="Tyr recombinase" evidence="7">
    <location>
        <begin position="111"/>
        <end position="160"/>
    </location>
</feature>
<proteinExistence type="inferred from homology"/>
<feature type="non-terminal residue" evidence="9">
    <location>
        <position position="160"/>
    </location>
</feature>
<dbReference type="PROSITE" id="PS51898">
    <property type="entry name" value="TYR_RECOMBINASE"/>
    <property type="match status" value="1"/>
</dbReference>
<dbReference type="EMBL" id="DYUC01000063">
    <property type="protein sequence ID" value="HJG86682.1"/>
    <property type="molecule type" value="Genomic_DNA"/>
</dbReference>
<reference evidence="9" key="2">
    <citation type="submission" date="2021-09" db="EMBL/GenBank/DDBJ databases">
        <authorList>
            <person name="Gilroy R."/>
        </authorList>
    </citation>
    <scope>NUCLEOTIDE SEQUENCE</scope>
    <source>
        <strain evidence="9">CHK179-5677</strain>
    </source>
</reference>
<evidence type="ECO:0000256" key="5">
    <source>
        <dbReference type="ARBA" id="ARBA00023172"/>
    </source>
</evidence>
<dbReference type="PANTHER" id="PTHR30629">
    <property type="entry name" value="PROPHAGE INTEGRASE"/>
    <property type="match status" value="1"/>
</dbReference>
<evidence type="ECO:0000313" key="10">
    <source>
        <dbReference type="Proteomes" id="UP000760668"/>
    </source>
</evidence>
<dbReference type="AlphaFoldDB" id="A0A921MLZ7"/>
<organism evidence="9 10">
    <name type="scientific">Pseudoflavonifractor capillosus</name>
    <dbReference type="NCBI Taxonomy" id="106588"/>
    <lineage>
        <taxon>Bacteria</taxon>
        <taxon>Bacillati</taxon>
        <taxon>Bacillota</taxon>
        <taxon>Clostridia</taxon>
        <taxon>Eubacteriales</taxon>
        <taxon>Oscillospiraceae</taxon>
        <taxon>Pseudoflavonifractor</taxon>
    </lineage>
</organism>
<evidence type="ECO:0000256" key="4">
    <source>
        <dbReference type="ARBA" id="ARBA00023125"/>
    </source>
</evidence>
<evidence type="ECO:0000259" key="7">
    <source>
        <dbReference type="PROSITE" id="PS51898"/>
    </source>
</evidence>
<accession>A0A921MLZ7</accession>
<name>A0A921MLZ7_9FIRM</name>
<dbReference type="GO" id="GO:0003677">
    <property type="term" value="F:DNA binding"/>
    <property type="evidence" value="ECO:0007669"/>
    <property type="project" value="UniProtKB-UniRule"/>
</dbReference>
<reference evidence="9" key="1">
    <citation type="journal article" date="2021" name="PeerJ">
        <title>Extensive microbial diversity within the chicken gut microbiome revealed by metagenomics and culture.</title>
        <authorList>
            <person name="Gilroy R."/>
            <person name="Ravi A."/>
            <person name="Getino M."/>
            <person name="Pursley I."/>
            <person name="Horton D.L."/>
            <person name="Alikhan N.F."/>
            <person name="Baker D."/>
            <person name="Gharbi K."/>
            <person name="Hall N."/>
            <person name="Watson M."/>
            <person name="Adriaenssens E.M."/>
            <person name="Foster-Nyarko E."/>
            <person name="Jarju S."/>
            <person name="Secka A."/>
            <person name="Antonio M."/>
            <person name="Oren A."/>
            <person name="Chaudhuri R.R."/>
            <person name="La Ragione R."/>
            <person name="Hildebrand F."/>
            <person name="Pallen M.J."/>
        </authorList>
    </citation>
    <scope>NUCLEOTIDE SEQUENCE</scope>
    <source>
        <strain evidence="9">CHK179-5677</strain>
    </source>
</reference>
<dbReference type="Gene3D" id="1.10.443.10">
    <property type="entry name" value="Intergrase catalytic core"/>
    <property type="match status" value="1"/>
</dbReference>
<dbReference type="InterPro" id="IPR013762">
    <property type="entry name" value="Integrase-like_cat_sf"/>
</dbReference>
<dbReference type="InterPro" id="IPR010998">
    <property type="entry name" value="Integrase_recombinase_N"/>
</dbReference>
<keyword evidence="5" id="KW-0233">DNA recombination</keyword>
<dbReference type="Proteomes" id="UP000760668">
    <property type="component" value="Unassembled WGS sequence"/>
</dbReference>
<dbReference type="PROSITE" id="PS51900">
    <property type="entry name" value="CB"/>
    <property type="match status" value="1"/>
</dbReference>
<protein>
    <submittedName>
        <fullName evidence="9">Site-specific integrase</fullName>
    </submittedName>
</protein>
<dbReference type="RefSeq" id="WP_304247900.1">
    <property type="nucleotide sequence ID" value="NZ_DYUC01000063.1"/>
</dbReference>
<dbReference type="InterPro" id="IPR011010">
    <property type="entry name" value="DNA_brk_join_enz"/>
</dbReference>
<sequence>MNDIWYQNYVKPQIRPTTQANYEAKIYQHIIPELGKTPLNQLAQKDLQQFYARMKTGGRLIRTEQFGKGLSDSMVRGLHAACRSALEKAVQEELIRTNPAVGCKLPPKRGREMQALGREELQRFLIQAQAEGYYELFLLDLCTGLRRGELLALQWDDLDF</sequence>
<dbReference type="InterPro" id="IPR050808">
    <property type="entry name" value="Phage_Integrase"/>
</dbReference>
<dbReference type="SUPFAM" id="SSF56349">
    <property type="entry name" value="DNA breaking-rejoining enzymes"/>
    <property type="match status" value="1"/>
</dbReference>
<evidence type="ECO:0000256" key="1">
    <source>
        <dbReference type="ARBA" id="ARBA00003283"/>
    </source>
</evidence>
<dbReference type="GO" id="GO:0015074">
    <property type="term" value="P:DNA integration"/>
    <property type="evidence" value="ECO:0007669"/>
    <property type="project" value="UniProtKB-KW"/>
</dbReference>
<comment type="similarity">
    <text evidence="2">Belongs to the 'phage' integrase family.</text>
</comment>
<dbReference type="GO" id="GO:0006310">
    <property type="term" value="P:DNA recombination"/>
    <property type="evidence" value="ECO:0007669"/>
    <property type="project" value="UniProtKB-KW"/>
</dbReference>
<gene>
    <name evidence="9" type="ORF">K8V01_06645</name>
</gene>
<comment type="function">
    <text evidence="1">Site-specific tyrosine recombinase, which acts by catalyzing the cutting and rejoining of the recombining DNA molecules.</text>
</comment>
<dbReference type="Gene3D" id="1.10.150.130">
    <property type="match status" value="1"/>
</dbReference>
<dbReference type="InterPro" id="IPR004107">
    <property type="entry name" value="Integrase_SAM-like_N"/>
</dbReference>
<evidence type="ECO:0000256" key="3">
    <source>
        <dbReference type="ARBA" id="ARBA00022908"/>
    </source>
</evidence>
<dbReference type="InterPro" id="IPR044068">
    <property type="entry name" value="CB"/>
</dbReference>
<dbReference type="InterPro" id="IPR002104">
    <property type="entry name" value="Integrase_catalytic"/>
</dbReference>
<evidence type="ECO:0000256" key="6">
    <source>
        <dbReference type="PROSITE-ProRule" id="PRU01248"/>
    </source>
</evidence>
<dbReference type="PANTHER" id="PTHR30629:SF2">
    <property type="entry name" value="PROPHAGE INTEGRASE INTS-RELATED"/>
    <property type="match status" value="1"/>
</dbReference>
<feature type="domain" description="Core-binding (CB)" evidence="8">
    <location>
        <begin position="1"/>
        <end position="90"/>
    </location>
</feature>
<evidence type="ECO:0000256" key="2">
    <source>
        <dbReference type="ARBA" id="ARBA00008857"/>
    </source>
</evidence>
<evidence type="ECO:0000259" key="8">
    <source>
        <dbReference type="PROSITE" id="PS51900"/>
    </source>
</evidence>